<comment type="caution">
    <text evidence="9">The sequence shown here is derived from an EMBL/GenBank/DDBJ whole genome shotgun (WGS) entry which is preliminary data.</text>
</comment>
<keyword evidence="4 8" id="KW-1003">Cell membrane</keyword>
<name>A0A2T0Q2L8_9ACTN</name>
<sequence>MDLGDGLTWILLAAATLLGSSVQGAVGFGLGFTVVPLLAVVEPLAIPTVPLLLGMSLLLGTLVRDFRALDRRGSLLMMAGRAPGTVVGAALLALVAPHLLGLLVGAVLLATIAVSAARQAPPLNWRTQVAAGFASGVMGTAAGVGGPPASLAYRGQPGPVMRATVGAALLAGTVMSLAAVVLMGRWDWRHAAMAAILLPVALLGLRLSGFLNDRLTPGRLQAAVLGLGLVAALAAIADAVLHTVAGAA</sequence>
<evidence type="ECO:0000313" key="9">
    <source>
        <dbReference type="EMBL" id="PRX98035.1"/>
    </source>
</evidence>
<dbReference type="GO" id="GO:0005886">
    <property type="term" value="C:plasma membrane"/>
    <property type="evidence" value="ECO:0007669"/>
    <property type="project" value="UniProtKB-SubCell"/>
</dbReference>
<dbReference type="Proteomes" id="UP000237846">
    <property type="component" value="Unassembled WGS sequence"/>
</dbReference>
<dbReference type="PANTHER" id="PTHR30269">
    <property type="entry name" value="TRANSMEMBRANE PROTEIN YFCA"/>
    <property type="match status" value="1"/>
</dbReference>
<dbReference type="PANTHER" id="PTHR30269:SF37">
    <property type="entry name" value="MEMBRANE TRANSPORTER PROTEIN"/>
    <property type="match status" value="1"/>
</dbReference>
<feature type="transmembrane region" description="Helical" evidence="8">
    <location>
        <begin position="165"/>
        <end position="184"/>
    </location>
</feature>
<organism evidence="9 10">
    <name type="scientific">Allonocardiopsis opalescens</name>
    <dbReference type="NCBI Taxonomy" id="1144618"/>
    <lineage>
        <taxon>Bacteria</taxon>
        <taxon>Bacillati</taxon>
        <taxon>Actinomycetota</taxon>
        <taxon>Actinomycetes</taxon>
        <taxon>Streptosporangiales</taxon>
        <taxon>Allonocardiopsis</taxon>
    </lineage>
</organism>
<dbReference type="EMBL" id="PVZC01000005">
    <property type="protein sequence ID" value="PRX98035.1"/>
    <property type="molecule type" value="Genomic_DNA"/>
</dbReference>
<evidence type="ECO:0000256" key="4">
    <source>
        <dbReference type="ARBA" id="ARBA00022475"/>
    </source>
</evidence>
<evidence type="ECO:0000256" key="7">
    <source>
        <dbReference type="ARBA" id="ARBA00023136"/>
    </source>
</evidence>
<keyword evidence="6 8" id="KW-1133">Transmembrane helix</keyword>
<reference evidence="9 10" key="1">
    <citation type="submission" date="2018-03" db="EMBL/GenBank/DDBJ databases">
        <title>Genomic Encyclopedia of Archaeal and Bacterial Type Strains, Phase II (KMG-II): from individual species to whole genera.</title>
        <authorList>
            <person name="Goeker M."/>
        </authorList>
    </citation>
    <scope>NUCLEOTIDE SEQUENCE [LARGE SCALE GENOMIC DNA]</scope>
    <source>
        <strain evidence="9 10">DSM 45601</strain>
    </source>
</reference>
<keyword evidence="7 8" id="KW-0472">Membrane</keyword>
<keyword evidence="5 8" id="KW-0812">Transmembrane</keyword>
<keyword evidence="10" id="KW-1185">Reference proteome</keyword>
<proteinExistence type="inferred from homology"/>
<evidence type="ECO:0000256" key="5">
    <source>
        <dbReference type="ARBA" id="ARBA00022692"/>
    </source>
</evidence>
<keyword evidence="3" id="KW-0813">Transport</keyword>
<evidence type="ECO:0000256" key="2">
    <source>
        <dbReference type="ARBA" id="ARBA00009142"/>
    </source>
</evidence>
<feature type="transmembrane region" description="Helical" evidence="8">
    <location>
        <begin position="129"/>
        <end position="153"/>
    </location>
</feature>
<feature type="transmembrane region" description="Helical" evidence="8">
    <location>
        <begin position="99"/>
        <end position="117"/>
    </location>
</feature>
<dbReference type="RefSeq" id="WP_106248000.1">
    <property type="nucleotide sequence ID" value="NZ_PVZC01000005.1"/>
</dbReference>
<gene>
    <name evidence="9" type="ORF">CLV72_105388</name>
</gene>
<dbReference type="InterPro" id="IPR052017">
    <property type="entry name" value="TSUP"/>
</dbReference>
<dbReference type="AlphaFoldDB" id="A0A2T0Q2L8"/>
<dbReference type="Pfam" id="PF01925">
    <property type="entry name" value="TauE"/>
    <property type="match status" value="1"/>
</dbReference>
<comment type="subcellular location">
    <subcellularLocation>
        <location evidence="1 8">Cell membrane</location>
        <topology evidence="1 8">Multi-pass membrane protein</topology>
    </subcellularLocation>
</comment>
<evidence type="ECO:0000256" key="6">
    <source>
        <dbReference type="ARBA" id="ARBA00022989"/>
    </source>
</evidence>
<dbReference type="OrthoDB" id="5472127at2"/>
<feature type="transmembrane region" description="Helical" evidence="8">
    <location>
        <begin position="44"/>
        <end position="63"/>
    </location>
</feature>
<comment type="similarity">
    <text evidence="2 8">Belongs to the 4-toluene sulfonate uptake permease (TSUP) (TC 2.A.102) family.</text>
</comment>
<evidence type="ECO:0000256" key="3">
    <source>
        <dbReference type="ARBA" id="ARBA00022448"/>
    </source>
</evidence>
<dbReference type="InterPro" id="IPR002781">
    <property type="entry name" value="TM_pro_TauE-like"/>
</dbReference>
<feature type="transmembrane region" description="Helical" evidence="8">
    <location>
        <begin position="223"/>
        <end position="245"/>
    </location>
</feature>
<feature type="transmembrane region" description="Helical" evidence="8">
    <location>
        <begin position="191"/>
        <end position="211"/>
    </location>
</feature>
<evidence type="ECO:0000256" key="1">
    <source>
        <dbReference type="ARBA" id="ARBA00004651"/>
    </source>
</evidence>
<accession>A0A2T0Q2L8</accession>
<protein>
    <recommendedName>
        <fullName evidence="8">Probable membrane transporter protein</fullName>
    </recommendedName>
</protein>
<evidence type="ECO:0000313" key="10">
    <source>
        <dbReference type="Proteomes" id="UP000237846"/>
    </source>
</evidence>
<evidence type="ECO:0000256" key="8">
    <source>
        <dbReference type="RuleBase" id="RU363041"/>
    </source>
</evidence>